<evidence type="ECO:0000256" key="1">
    <source>
        <dbReference type="SAM" id="SignalP"/>
    </source>
</evidence>
<name>A0A3A8B9J0_9RHOB</name>
<reference evidence="2 3" key="1">
    <citation type="submission" date="2018-09" db="EMBL/GenBank/DDBJ databases">
        <title>Roseovarius spongiae sp. nov., isolated from a marine sponge.</title>
        <authorList>
            <person name="Zhuang L."/>
            <person name="Luo L."/>
        </authorList>
    </citation>
    <scope>NUCLEOTIDE SEQUENCE [LARGE SCALE GENOMIC DNA]</scope>
    <source>
        <strain evidence="2 3">HN-E21</strain>
    </source>
</reference>
<feature type="signal peptide" evidence="1">
    <location>
        <begin position="1"/>
        <end position="18"/>
    </location>
</feature>
<dbReference type="Proteomes" id="UP000281128">
    <property type="component" value="Unassembled WGS sequence"/>
</dbReference>
<dbReference type="OrthoDB" id="7857490at2"/>
<organism evidence="2 3">
    <name type="scientific">Roseovarius spongiae</name>
    <dbReference type="NCBI Taxonomy" id="2320272"/>
    <lineage>
        <taxon>Bacteria</taxon>
        <taxon>Pseudomonadati</taxon>
        <taxon>Pseudomonadota</taxon>
        <taxon>Alphaproteobacteria</taxon>
        <taxon>Rhodobacterales</taxon>
        <taxon>Roseobacteraceae</taxon>
        <taxon>Roseovarius</taxon>
    </lineage>
</organism>
<accession>A0A3A8B9J0</accession>
<sequence length="214" mass="22933">MIRLAFLLLLLLPGSAAAGAWLREKGAGFLSYDVTLKEGGATRGYGSLYAEYGVRPRLTLGVDMGSNEEGRYEAFAFAVLPLGRPDAPLRRSLELGLGAVEGAAVFRPGLSVGRGFMALGQSGWVALDSRALISLDTGEIRTKTDVTLGLNRGERAKWILQLQQGGPMADPDYLRLAPSVVLRTRPGRHLELGMTAGLGGAEDYGIKLGVWREF</sequence>
<comment type="caution">
    <text evidence="2">The sequence shown here is derived from an EMBL/GenBank/DDBJ whole genome shotgun (WGS) entry which is preliminary data.</text>
</comment>
<protein>
    <submittedName>
        <fullName evidence="2">Uncharacterized protein</fullName>
    </submittedName>
</protein>
<evidence type="ECO:0000313" key="3">
    <source>
        <dbReference type="Proteomes" id="UP000281128"/>
    </source>
</evidence>
<keyword evidence="1" id="KW-0732">Signal</keyword>
<gene>
    <name evidence="2" type="ORF">D6850_08700</name>
</gene>
<evidence type="ECO:0000313" key="2">
    <source>
        <dbReference type="EMBL" id="RKF14935.1"/>
    </source>
</evidence>
<dbReference type="AlphaFoldDB" id="A0A3A8B9J0"/>
<proteinExistence type="predicted"/>
<dbReference type="RefSeq" id="WP_121165902.1">
    <property type="nucleotide sequence ID" value="NZ_RAPE01000002.1"/>
</dbReference>
<keyword evidence="3" id="KW-1185">Reference proteome</keyword>
<feature type="chain" id="PRO_5017347499" evidence="1">
    <location>
        <begin position="19"/>
        <end position="214"/>
    </location>
</feature>
<dbReference type="EMBL" id="RAPE01000002">
    <property type="protein sequence ID" value="RKF14935.1"/>
    <property type="molecule type" value="Genomic_DNA"/>
</dbReference>